<accession>A0A6A4UY26</accession>
<dbReference type="PANTHER" id="PTHR24394:SF29">
    <property type="entry name" value="MYONEURIN"/>
    <property type="match status" value="1"/>
</dbReference>
<dbReference type="SUPFAM" id="SSF57667">
    <property type="entry name" value="beta-beta-alpha zinc fingers"/>
    <property type="match status" value="2"/>
</dbReference>
<dbReference type="PROSITE" id="PS50157">
    <property type="entry name" value="ZINC_FINGER_C2H2_2"/>
    <property type="match status" value="3"/>
</dbReference>
<dbReference type="PANTHER" id="PTHR24394">
    <property type="entry name" value="ZINC FINGER PROTEIN"/>
    <property type="match status" value="1"/>
</dbReference>
<dbReference type="GO" id="GO:0000981">
    <property type="term" value="F:DNA-binding transcription factor activity, RNA polymerase II-specific"/>
    <property type="evidence" value="ECO:0007669"/>
    <property type="project" value="TreeGrafter"/>
</dbReference>
<keyword evidence="3" id="KW-0302">Gap protein</keyword>
<dbReference type="InterPro" id="IPR036236">
    <property type="entry name" value="Znf_C2H2_sf"/>
</dbReference>
<keyword evidence="4" id="KW-0479">Metal-binding</keyword>
<comment type="similarity">
    <text evidence="2">Belongs to the krueppel C2H2-type zinc-finger protein family.</text>
</comment>
<evidence type="ECO:0000256" key="8">
    <source>
        <dbReference type="ARBA" id="ARBA00023125"/>
    </source>
</evidence>
<organism evidence="15 16">
    <name type="scientific">Amphibalanus amphitrite</name>
    <name type="common">Striped barnacle</name>
    <name type="synonym">Balanus amphitrite</name>
    <dbReference type="NCBI Taxonomy" id="1232801"/>
    <lineage>
        <taxon>Eukaryota</taxon>
        <taxon>Metazoa</taxon>
        <taxon>Ecdysozoa</taxon>
        <taxon>Arthropoda</taxon>
        <taxon>Crustacea</taxon>
        <taxon>Multicrustacea</taxon>
        <taxon>Cirripedia</taxon>
        <taxon>Thoracica</taxon>
        <taxon>Thoracicalcarea</taxon>
        <taxon>Balanomorpha</taxon>
        <taxon>Balanoidea</taxon>
        <taxon>Balanidae</taxon>
        <taxon>Amphibalaninae</taxon>
        <taxon>Amphibalanus</taxon>
    </lineage>
</organism>
<dbReference type="SMART" id="SM00355">
    <property type="entry name" value="ZnF_C2H2"/>
    <property type="match status" value="3"/>
</dbReference>
<evidence type="ECO:0000256" key="12">
    <source>
        <dbReference type="PROSITE-ProRule" id="PRU00042"/>
    </source>
</evidence>
<comment type="function">
    <text evidence="11">Krueppel is a gap class segmentation protein.</text>
</comment>
<sequence>MDALVPNRSPVARVAGPPPPPVPLVEELHSYSCRICGKTFKLKGAVVVHMRVHSLERKHSCNYCDMKFKDTNSLRQHIRRHTGERPYQCSYCDKAFKQQSGLMQHERLHTAPVSIVRTGRKRMSQTLVEDLALLPPREQIRSRGRPRKEEERGDAGGGSEDDAG</sequence>
<dbReference type="OrthoDB" id="6077919at2759"/>
<evidence type="ECO:0000256" key="5">
    <source>
        <dbReference type="ARBA" id="ARBA00022737"/>
    </source>
</evidence>
<dbReference type="GO" id="GO:0008270">
    <property type="term" value="F:zinc ion binding"/>
    <property type="evidence" value="ECO:0007669"/>
    <property type="project" value="UniProtKB-KW"/>
</dbReference>
<evidence type="ECO:0000256" key="6">
    <source>
        <dbReference type="ARBA" id="ARBA00022771"/>
    </source>
</evidence>
<evidence type="ECO:0000256" key="2">
    <source>
        <dbReference type="ARBA" id="ARBA00006991"/>
    </source>
</evidence>
<evidence type="ECO:0000256" key="1">
    <source>
        <dbReference type="ARBA" id="ARBA00004123"/>
    </source>
</evidence>
<evidence type="ECO:0000313" key="16">
    <source>
        <dbReference type="Proteomes" id="UP000440578"/>
    </source>
</evidence>
<keyword evidence="16" id="KW-1185">Reference proteome</keyword>
<dbReference type="AlphaFoldDB" id="A0A6A4UY26"/>
<feature type="domain" description="C2H2-type" evidence="14">
    <location>
        <begin position="87"/>
        <end position="114"/>
    </location>
</feature>
<evidence type="ECO:0000256" key="11">
    <source>
        <dbReference type="ARBA" id="ARBA00053345"/>
    </source>
</evidence>
<evidence type="ECO:0000256" key="7">
    <source>
        <dbReference type="ARBA" id="ARBA00022833"/>
    </source>
</evidence>
<feature type="region of interest" description="Disordered" evidence="13">
    <location>
        <begin position="134"/>
        <end position="164"/>
    </location>
</feature>
<dbReference type="GO" id="GO:0003677">
    <property type="term" value="F:DNA binding"/>
    <property type="evidence" value="ECO:0007669"/>
    <property type="project" value="UniProtKB-KW"/>
</dbReference>
<dbReference type="PROSITE" id="PS00028">
    <property type="entry name" value="ZINC_FINGER_C2H2_1"/>
    <property type="match status" value="3"/>
</dbReference>
<proteinExistence type="inferred from homology"/>
<protein>
    <recommendedName>
        <fullName evidence="10">Protein krueppel</fullName>
    </recommendedName>
</protein>
<name>A0A6A4UY26_AMPAM</name>
<dbReference type="EMBL" id="VIIS01002084">
    <property type="protein sequence ID" value="KAF0288697.1"/>
    <property type="molecule type" value="Genomic_DNA"/>
</dbReference>
<evidence type="ECO:0000259" key="14">
    <source>
        <dbReference type="PROSITE" id="PS50157"/>
    </source>
</evidence>
<comment type="subcellular location">
    <subcellularLocation>
        <location evidence="1">Nucleus</location>
    </subcellularLocation>
</comment>
<dbReference type="Pfam" id="PF00096">
    <property type="entry name" value="zf-C2H2"/>
    <property type="match status" value="1"/>
</dbReference>
<feature type="domain" description="C2H2-type" evidence="14">
    <location>
        <begin position="31"/>
        <end position="58"/>
    </location>
</feature>
<keyword evidence="3" id="KW-0217">Developmental protein</keyword>
<dbReference type="FunFam" id="3.30.160.60:FF:001954">
    <property type="entry name" value="Zinc finger protein 787"/>
    <property type="match status" value="1"/>
</dbReference>
<dbReference type="GO" id="GO:0035282">
    <property type="term" value="P:segmentation"/>
    <property type="evidence" value="ECO:0007669"/>
    <property type="project" value="UniProtKB-KW"/>
</dbReference>
<keyword evidence="6 12" id="KW-0863">Zinc-finger</keyword>
<feature type="domain" description="C2H2-type" evidence="14">
    <location>
        <begin position="59"/>
        <end position="86"/>
    </location>
</feature>
<dbReference type="Gene3D" id="3.30.160.60">
    <property type="entry name" value="Classic Zinc Finger"/>
    <property type="match status" value="3"/>
</dbReference>
<evidence type="ECO:0000313" key="15">
    <source>
        <dbReference type="EMBL" id="KAF0288697.1"/>
    </source>
</evidence>
<gene>
    <name evidence="15" type="primary">Zfp90_0</name>
    <name evidence="15" type="ORF">FJT64_012926</name>
</gene>
<keyword evidence="9" id="KW-0539">Nucleus</keyword>
<dbReference type="GO" id="GO:0005634">
    <property type="term" value="C:nucleus"/>
    <property type="evidence" value="ECO:0007669"/>
    <property type="project" value="UniProtKB-SubCell"/>
</dbReference>
<dbReference type="InterPro" id="IPR013087">
    <property type="entry name" value="Znf_C2H2_type"/>
</dbReference>
<dbReference type="Proteomes" id="UP000440578">
    <property type="component" value="Unassembled WGS sequence"/>
</dbReference>
<evidence type="ECO:0000256" key="4">
    <source>
        <dbReference type="ARBA" id="ARBA00022723"/>
    </source>
</evidence>
<keyword evidence="8" id="KW-0238">DNA-binding</keyword>
<keyword evidence="7" id="KW-0862">Zinc</keyword>
<dbReference type="Pfam" id="PF13465">
    <property type="entry name" value="zf-H2C2_2"/>
    <property type="match status" value="1"/>
</dbReference>
<evidence type="ECO:0000256" key="3">
    <source>
        <dbReference type="ARBA" id="ARBA00022492"/>
    </source>
</evidence>
<evidence type="ECO:0000256" key="10">
    <source>
        <dbReference type="ARBA" id="ARBA00023843"/>
    </source>
</evidence>
<dbReference type="FunFam" id="3.30.160.60:FF:000145">
    <property type="entry name" value="Zinc finger protein 574"/>
    <property type="match status" value="1"/>
</dbReference>
<comment type="caution">
    <text evidence="15">The sequence shown here is derived from an EMBL/GenBank/DDBJ whole genome shotgun (WGS) entry which is preliminary data.</text>
</comment>
<evidence type="ECO:0000256" key="13">
    <source>
        <dbReference type="SAM" id="MobiDB-lite"/>
    </source>
</evidence>
<keyword evidence="5" id="KW-0677">Repeat</keyword>
<reference evidence="15 16" key="1">
    <citation type="submission" date="2019-07" db="EMBL/GenBank/DDBJ databases">
        <title>Draft genome assembly of a fouling barnacle, Amphibalanus amphitrite (Darwin, 1854): The first reference genome for Thecostraca.</title>
        <authorList>
            <person name="Kim W."/>
        </authorList>
    </citation>
    <scope>NUCLEOTIDE SEQUENCE [LARGE SCALE GENOMIC DNA]</scope>
    <source>
        <strain evidence="15">SNU_AA5</strain>
        <tissue evidence="15">Soma without cirri and trophi</tissue>
    </source>
</reference>
<evidence type="ECO:0000256" key="9">
    <source>
        <dbReference type="ARBA" id="ARBA00023242"/>
    </source>
</evidence>